<feature type="compositionally biased region" description="Pro residues" evidence="1">
    <location>
        <begin position="421"/>
        <end position="430"/>
    </location>
</feature>
<accession>A0ABP0SMN5</accession>
<evidence type="ECO:0000313" key="2">
    <source>
        <dbReference type="EMBL" id="CAK9113677.1"/>
    </source>
</evidence>
<dbReference type="PANTHER" id="PTHR45725:SF1">
    <property type="entry name" value="DISHEVELLED ASSOCIATED ACTIVATOR OF MORPHOGENESIS, ISOFORM D"/>
    <property type="match status" value="1"/>
</dbReference>
<name>A0ABP0SMN5_9DINO</name>
<feature type="compositionally biased region" description="Low complexity" evidence="1">
    <location>
        <begin position="106"/>
        <end position="117"/>
    </location>
</feature>
<feature type="compositionally biased region" description="Low complexity" evidence="1">
    <location>
        <begin position="365"/>
        <end position="376"/>
    </location>
</feature>
<feature type="compositionally biased region" description="Pro residues" evidence="1">
    <location>
        <begin position="355"/>
        <end position="364"/>
    </location>
</feature>
<reference evidence="2 3" key="1">
    <citation type="submission" date="2024-02" db="EMBL/GenBank/DDBJ databases">
        <authorList>
            <person name="Chen Y."/>
            <person name="Shah S."/>
            <person name="Dougan E. K."/>
            <person name="Thang M."/>
            <person name="Chan C."/>
        </authorList>
    </citation>
    <scope>NUCLEOTIDE SEQUENCE [LARGE SCALE GENOMIC DNA]</scope>
</reference>
<evidence type="ECO:0000313" key="3">
    <source>
        <dbReference type="Proteomes" id="UP001642464"/>
    </source>
</evidence>
<dbReference type="EMBL" id="CAXAMM010044206">
    <property type="protein sequence ID" value="CAK9113677.1"/>
    <property type="molecule type" value="Genomic_DNA"/>
</dbReference>
<feature type="compositionally biased region" description="Basic and acidic residues" evidence="1">
    <location>
        <begin position="156"/>
        <end position="186"/>
    </location>
</feature>
<proteinExistence type="predicted"/>
<feature type="compositionally biased region" description="Basic and acidic residues" evidence="1">
    <location>
        <begin position="215"/>
        <end position="226"/>
    </location>
</feature>
<feature type="compositionally biased region" description="Basic and acidic residues" evidence="1">
    <location>
        <begin position="461"/>
        <end position="475"/>
    </location>
</feature>
<feature type="compositionally biased region" description="Basic and acidic residues" evidence="1">
    <location>
        <begin position="277"/>
        <end position="287"/>
    </location>
</feature>
<feature type="compositionally biased region" description="Polar residues" evidence="1">
    <location>
        <begin position="259"/>
        <end position="273"/>
    </location>
</feature>
<feature type="compositionally biased region" description="Basic and acidic residues" evidence="1">
    <location>
        <begin position="1"/>
        <end position="14"/>
    </location>
</feature>
<keyword evidence="3" id="KW-1185">Reference proteome</keyword>
<organism evidence="2 3">
    <name type="scientific">Durusdinium trenchii</name>
    <dbReference type="NCBI Taxonomy" id="1381693"/>
    <lineage>
        <taxon>Eukaryota</taxon>
        <taxon>Sar</taxon>
        <taxon>Alveolata</taxon>
        <taxon>Dinophyceae</taxon>
        <taxon>Suessiales</taxon>
        <taxon>Symbiodiniaceae</taxon>
        <taxon>Durusdinium</taxon>
    </lineage>
</organism>
<feature type="compositionally biased region" description="Basic and acidic residues" evidence="1">
    <location>
        <begin position="45"/>
        <end position="54"/>
    </location>
</feature>
<gene>
    <name evidence="2" type="ORF">SCF082_LOCUS52681</name>
</gene>
<feature type="compositionally biased region" description="Pro residues" evidence="1">
    <location>
        <begin position="479"/>
        <end position="489"/>
    </location>
</feature>
<dbReference type="PANTHER" id="PTHR45725">
    <property type="entry name" value="FORMIN HOMOLOGY 2 FAMILY MEMBER"/>
    <property type="match status" value="1"/>
</dbReference>
<protein>
    <submittedName>
        <fullName evidence="2">Uncharacterized protein</fullName>
    </submittedName>
</protein>
<comment type="caution">
    <text evidence="2">The sequence shown here is derived from an EMBL/GenBank/DDBJ whole genome shotgun (WGS) entry which is preliminary data.</text>
</comment>
<feature type="compositionally biased region" description="Pro residues" evidence="1">
    <location>
        <begin position="377"/>
        <end position="394"/>
    </location>
</feature>
<dbReference type="Proteomes" id="UP001642464">
    <property type="component" value="Unassembled WGS sequence"/>
</dbReference>
<sequence length="539" mass="59873">MWAASEKEPGRVPDRQCGNVRGTGDSSAAGKTGANTIEVAWTPPVKEEAPEPVRELSPVRGPVGRGRQNTLPAWMTKKEEAPNPSIPDQGEAAPTTLALVESNGDAAEPASSSAETPVEPPPAMPALEIRGPAGRGRGKTIPAWMTQGVGQTATAEIDKKPKIEVKDEDHEKRLASLDELFEERSGKAPAGGRPETVFSTRKSGGKGGKSRARSSWKEDPPEKEPWEVEEEQDDWQDQGGWGKQAWKPKKWQKTEDWSWDQNQSWKNQKNDSSWGKRKWENDGYDDGYQKKWQWEDKRNQWEGEDELFEEDWEEYAQEEEEPEAKRLRTLERLDNVPKAYQRVVQMVKPLVLVPKAPPGPPPTPSLALTPAANAPLPALPAPRVPAPPAQPPPLRLTGPSMPALHDEDYEDDYEDYEPPPRKPPAPPLPRTKPSLALSNAAKAAAQSCAKELEDDYDYEAEATRVARPKYAEPTRPKTVMPPPKAPPVAPGVMPTISKATPVPPPPSQRSRQEEGQWQLQAGQDVIRRMWIYGPNHWHD</sequence>
<feature type="region of interest" description="Disordered" evidence="1">
    <location>
        <begin position="1"/>
        <end position="287"/>
    </location>
</feature>
<dbReference type="InterPro" id="IPR051425">
    <property type="entry name" value="Formin_Homology"/>
</dbReference>
<feature type="region of interest" description="Disordered" evidence="1">
    <location>
        <begin position="352"/>
        <end position="519"/>
    </location>
</feature>
<feature type="compositionally biased region" description="Low complexity" evidence="1">
    <location>
        <begin position="432"/>
        <end position="449"/>
    </location>
</feature>
<evidence type="ECO:0000256" key="1">
    <source>
        <dbReference type="SAM" id="MobiDB-lite"/>
    </source>
</evidence>
<feature type="compositionally biased region" description="Acidic residues" evidence="1">
    <location>
        <begin position="407"/>
        <end position="417"/>
    </location>
</feature>
<feature type="compositionally biased region" description="Acidic residues" evidence="1">
    <location>
        <begin position="227"/>
        <end position="236"/>
    </location>
</feature>